<evidence type="ECO:0000256" key="1">
    <source>
        <dbReference type="ARBA" id="ARBA00009437"/>
    </source>
</evidence>
<accession>A0AAW5KB51</accession>
<evidence type="ECO:0000256" key="3">
    <source>
        <dbReference type="ARBA" id="ARBA00023125"/>
    </source>
</evidence>
<dbReference type="RefSeq" id="WP_256136433.1">
    <property type="nucleotide sequence ID" value="NZ_JANGAB010000006.1"/>
</dbReference>
<keyword evidence="4" id="KW-0804">Transcription</keyword>
<evidence type="ECO:0000259" key="5">
    <source>
        <dbReference type="PROSITE" id="PS50931"/>
    </source>
</evidence>
<dbReference type="InterPro" id="IPR036390">
    <property type="entry name" value="WH_DNA-bd_sf"/>
</dbReference>
<dbReference type="GO" id="GO:0003700">
    <property type="term" value="F:DNA-binding transcription factor activity"/>
    <property type="evidence" value="ECO:0007669"/>
    <property type="project" value="InterPro"/>
</dbReference>
<dbReference type="Gene3D" id="1.10.10.10">
    <property type="entry name" value="Winged helix-like DNA-binding domain superfamily/Winged helix DNA-binding domain"/>
    <property type="match status" value="1"/>
</dbReference>
<dbReference type="PANTHER" id="PTHR30419:SF28">
    <property type="entry name" value="HTH-TYPE TRANSCRIPTIONAL REGULATOR BSDA"/>
    <property type="match status" value="1"/>
</dbReference>
<dbReference type="Pfam" id="PF00126">
    <property type="entry name" value="HTH_1"/>
    <property type="match status" value="1"/>
</dbReference>
<dbReference type="SUPFAM" id="SSF53850">
    <property type="entry name" value="Periplasmic binding protein-like II"/>
    <property type="match status" value="1"/>
</dbReference>
<dbReference type="Pfam" id="PF03466">
    <property type="entry name" value="LysR_substrate"/>
    <property type="match status" value="1"/>
</dbReference>
<dbReference type="PANTHER" id="PTHR30419">
    <property type="entry name" value="HTH-TYPE TRANSCRIPTIONAL REGULATOR YBHD"/>
    <property type="match status" value="1"/>
</dbReference>
<protein>
    <submittedName>
        <fullName evidence="6">LysR family transcriptional regulator</fullName>
    </submittedName>
</protein>
<dbReference type="InterPro" id="IPR036388">
    <property type="entry name" value="WH-like_DNA-bd_sf"/>
</dbReference>
<gene>
    <name evidence="6" type="ORF">NE646_10405</name>
</gene>
<reference evidence="6" key="1">
    <citation type="submission" date="2022-06" db="EMBL/GenBank/DDBJ databases">
        <title>Isolation of gut microbiota from human fecal samples.</title>
        <authorList>
            <person name="Pamer E.G."/>
            <person name="Barat B."/>
            <person name="Waligurski E."/>
            <person name="Medina S."/>
            <person name="Paddock L."/>
            <person name="Mostad J."/>
        </authorList>
    </citation>
    <scope>NUCLEOTIDE SEQUENCE</scope>
    <source>
        <strain evidence="6">DFI.7.96</strain>
    </source>
</reference>
<dbReference type="SUPFAM" id="SSF46785">
    <property type="entry name" value="Winged helix' DNA-binding domain"/>
    <property type="match status" value="1"/>
</dbReference>
<dbReference type="GO" id="GO:0005829">
    <property type="term" value="C:cytosol"/>
    <property type="evidence" value="ECO:0007669"/>
    <property type="project" value="TreeGrafter"/>
</dbReference>
<feature type="domain" description="HTH lysR-type" evidence="5">
    <location>
        <begin position="1"/>
        <end position="58"/>
    </location>
</feature>
<dbReference type="Gene3D" id="3.40.190.290">
    <property type="match status" value="1"/>
</dbReference>
<dbReference type="Proteomes" id="UP001205063">
    <property type="component" value="Unassembled WGS sequence"/>
</dbReference>
<evidence type="ECO:0000313" key="6">
    <source>
        <dbReference type="EMBL" id="MCQ4950072.1"/>
    </source>
</evidence>
<comment type="similarity">
    <text evidence="1">Belongs to the LysR transcriptional regulatory family.</text>
</comment>
<evidence type="ECO:0000256" key="2">
    <source>
        <dbReference type="ARBA" id="ARBA00023015"/>
    </source>
</evidence>
<dbReference type="AlphaFoldDB" id="A0AAW5KB51"/>
<dbReference type="InterPro" id="IPR050950">
    <property type="entry name" value="HTH-type_LysR_regulators"/>
</dbReference>
<evidence type="ECO:0000313" key="7">
    <source>
        <dbReference type="Proteomes" id="UP001205063"/>
    </source>
</evidence>
<organism evidence="6 7">
    <name type="scientific">Bittarella massiliensis</name>
    <name type="common">ex Durand et al. 2017</name>
    <dbReference type="NCBI Taxonomy" id="1720313"/>
    <lineage>
        <taxon>Bacteria</taxon>
        <taxon>Bacillati</taxon>
        <taxon>Bacillota</taxon>
        <taxon>Clostridia</taxon>
        <taxon>Eubacteriales</taxon>
        <taxon>Oscillospiraceae</taxon>
        <taxon>Bittarella (ex Durand et al. 2017)</taxon>
    </lineage>
</organism>
<dbReference type="InterPro" id="IPR005119">
    <property type="entry name" value="LysR_subst-bd"/>
</dbReference>
<keyword evidence="3" id="KW-0238">DNA-binding</keyword>
<sequence length="296" mass="33591">MNERSLVVFLEVYRERSMRAAALNLYVSPQSVSKTILDLEAEVRETLFVREQKHLVPTDYAIELKKHAEKILSEYSLIRGHSLGQPPPRQLLKIFCTYGVTELLGAQFVRDFNRVHKHILLYLAEIPDGRALELLQKNEGAAAILSDPSNGNLFTSRHIYTSEYCFVVGKQHPLSGAKSIGMRDLDAVDIVTKGGEFQLYINQMAGFLDADVHPNVVLETTSYHLSLQMAAENIAVAFIPKYMAQRYRPDNAVIIPSGRYDCCKPFYFVTKNSGEIGEETKRFRDFLTLWVDANIK</sequence>
<comment type="caution">
    <text evidence="6">The sequence shown here is derived from an EMBL/GenBank/DDBJ whole genome shotgun (WGS) entry which is preliminary data.</text>
</comment>
<proteinExistence type="inferred from homology"/>
<dbReference type="EMBL" id="JANGAB010000006">
    <property type="protein sequence ID" value="MCQ4950072.1"/>
    <property type="molecule type" value="Genomic_DNA"/>
</dbReference>
<dbReference type="GO" id="GO:0003677">
    <property type="term" value="F:DNA binding"/>
    <property type="evidence" value="ECO:0007669"/>
    <property type="project" value="UniProtKB-KW"/>
</dbReference>
<name>A0AAW5KB51_9FIRM</name>
<keyword evidence="2" id="KW-0805">Transcription regulation</keyword>
<dbReference type="PROSITE" id="PS50931">
    <property type="entry name" value="HTH_LYSR"/>
    <property type="match status" value="1"/>
</dbReference>
<dbReference type="InterPro" id="IPR000847">
    <property type="entry name" value="LysR_HTH_N"/>
</dbReference>
<dbReference type="CDD" id="cd05466">
    <property type="entry name" value="PBP2_LTTR_substrate"/>
    <property type="match status" value="1"/>
</dbReference>
<evidence type="ECO:0000256" key="4">
    <source>
        <dbReference type="ARBA" id="ARBA00023163"/>
    </source>
</evidence>